<evidence type="ECO:0000313" key="4">
    <source>
        <dbReference type="Proteomes" id="UP000789390"/>
    </source>
</evidence>
<gene>
    <name evidence="3" type="ORF">DGAL_LOCUS2144</name>
</gene>
<feature type="region of interest" description="Disordered" evidence="1">
    <location>
        <begin position="83"/>
        <end position="104"/>
    </location>
</feature>
<evidence type="ECO:0000256" key="1">
    <source>
        <dbReference type="SAM" id="MobiDB-lite"/>
    </source>
</evidence>
<sequence length="104" mass="11530">MGFQIIQEMRVTGRNTSKSPRVRPCNTNTNSDCPACICDDANMMRNTLFGLTGLGSAIICRVFWGAIKRYVNLLWKKITEKEVPDAEGAEDGREDGCEDTPADN</sequence>
<dbReference type="AlphaFoldDB" id="A0A8J2RHZ8"/>
<comment type="caution">
    <text evidence="3">The sequence shown here is derived from an EMBL/GenBank/DDBJ whole genome shotgun (WGS) entry which is preliminary data.</text>
</comment>
<name>A0A8J2RHZ8_9CRUS</name>
<keyword evidence="2" id="KW-1133">Transmembrane helix</keyword>
<reference evidence="3" key="1">
    <citation type="submission" date="2021-11" db="EMBL/GenBank/DDBJ databases">
        <authorList>
            <person name="Schell T."/>
        </authorList>
    </citation>
    <scope>NUCLEOTIDE SEQUENCE</scope>
    <source>
        <strain evidence="3">M5</strain>
    </source>
</reference>
<feature type="transmembrane region" description="Helical" evidence="2">
    <location>
        <begin position="48"/>
        <end position="67"/>
    </location>
</feature>
<dbReference type="Proteomes" id="UP000789390">
    <property type="component" value="Unassembled WGS sequence"/>
</dbReference>
<keyword evidence="2" id="KW-0812">Transmembrane</keyword>
<proteinExistence type="predicted"/>
<keyword evidence="2" id="KW-0472">Membrane</keyword>
<evidence type="ECO:0000256" key="2">
    <source>
        <dbReference type="SAM" id="Phobius"/>
    </source>
</evidence>
<organism evidence="3 4">
    <name type="scientific">Daphnia galeata</name>
    <dbReference type="NCBI Taxonomy" id="27404"/>
    <lineage>
        <taxon>Eukaryota</taxon>
        <taxon>Metazoa</taxon>
        <taxon>Ecdysozoa</taxon>
        <taxon>Arthropoda</taxon>
        <taxon>Crustacea</taxon>
        <taxon>Branchiopoda</taxon>
        <taxon>Diplostraca</taxon>
        <taxon>Cladocera</taxon>
        <taxon>Anomopoda</taxon>
        <taxon>Daphniidae</taxon>
        <taxon>Daphnia</taxon>
    </lineage>
</organism>
<evidence type="ECO:0000313" key="3">
    <source>
        <dbReference type="EMBL" id="CAH0099973.1"/>
    </source>
</evidence>
<protein>
    <submittedName>
        <fullName evidence="3">Uncharacterized protein</fullName>
    </submittedName>
</protein>
<feature type="compositionally biased region" description="Basic and acidic residues" evidence="1">
    <location>
        <begin position="83"/>
        <end position="95"/>
    </location>
</feature>
<keyword evidence="4" id="KW-1185">Reference proteome</keyword>
<accession>A0A8J2RHZ8</accession>
<dbReference type="EMBL" id="CAKKLH010000028">
    <property type="protein sequence ID" value="CAH0099973.1"/>
    <property type="molecule type" value="Genomic_DNA"/>
</dbReference>